<dbReference type="InterPro" id="IPR020904">
    <property type="entry name" value="Sc_DH/Rdtase_CS"/>
</dbReference>
<dbReference type="SUPFAM" id="SSF51735">
    <property type="entry name" value="NAD(P)-binding Rossmann-fold domains"/>
    <property type="match status" value="1"/>
</dbReference>
<evidence type="ECO:0000256" key="1">
    <source>
        <dbReference type="ARBA" id="ARBA00006484"/>
    </source>
</evidence>
<sequence>MGRVIVRTFLDAGADVVTCARSAPDEPVESTDGSRTAAFVEADVRDPDLVAGVVAAAVEQTGRVDVLVNNAGGAPPADSATVSPRFNEKILALNLTAPMTASQAVYPVMSAQDGGGVILNISSVSGGRPNPLGVAYGAAKAGLENMTRTLAHEWGPAIRVVAVTVGMIVTEEAGAFYGGEERRRAIAANLAARRLGNPSDVADMCLVLASPLARWVTGTSVEVHGGGEGPAYLDAGSADPGPAGD</sequence>
<proteinExistence type="inferred from homology"/>
<evidence type="ECO:0008006" key="4">
    <source>
        <dbReference type="Google" id="ProtNLM"/>
    </source>
</evidence>
<dbReference type="InterPro" id="IPR002347">
    <property type="entry name" value="SDR_fam"/>
</dbReference>
<reference evidence="3" key="1">
    <citation type="submission" date="2018-05" db="EMBL/GenBank/DDBJ databases">
        <authorList>
            <person name="Lanie J.A."/>
            <person name="Ng W.-L."/>
            <person name="Kazmierczak K.M."/>
            <person name="Andrzejewski T.M."/>
            <person name="Davidsen T.M."/>
            <person name="Wayne K.J."/>
            <person name="Tettelin H."/>
            <person name="Glass J.I."/>
            <person name="Rusch D."/>
            <person name="Podicherti R."/>
            <person name="Tsui H.-C.T."/>
            <person name="Winkler M.E."/>
        </authorList>
    </citation>
    <scope>NUCLEOTIDE SEQUENCE</scope>
</reference>
<protein>
    <recommendedName>
        <fullName evidence="4">Ketoreductase (KR) domain-containing protein</fullName>
    </recommendedName>
</protein>
<keyword evidence="2" id="KW-0560">Oxidoreductase</keyword>
<comment type="similarity">
    <text evidence="1">Belongs to the short-chain dehydrogenases/reductases (SDR) family.</text>
</comment>
<gene>
    <name evidence="3" type="ORF">METZ01_LOCUS54253</name>
</gene>
<accession>A0A381SD31</accession>
<organism evidence="3">
    <name type="scientific">marine metagenome</name>
    <dbReference type="NCBI Taxonomy" id="408172"/>
    <lineage>
        <taxon>unclassified sequences</taxon>
        <taxon>metagenomes</taxon>
        <taxon>ecological metagenomes</taxon>
    </lineage>
</organism>
<dbReference type="PROSITE" id="PS00061">
    <property type="entry name" value="ADH_SHORT"/>
    <property type="match status" value="1"/>
</dbReference>
<evidence type="ECO:0000313" key="3">
    <source>
        <dbReference type="EMBL" id="SVA01399.1"/>
    </source>
</evidence>
<dbReference type="InterPro" id="IPR036291">
    <property type="entry name" value="NAD(P)-bd_dom_sf"/>
</dbReference>
<dbReference type="Gene3D" id="3.40.50.720">
    <property type="entry name" value="NAD(P)-binding Rossmann-like Domain"/>
    <property type="match status" value="1"/>
</dbReference>
<dbReference type="PANTHER" id="PTHR43639">
    <property type="entry name" value="OXIDOREDUCTASE, SHORT-CHAIN DEHYDROGENASE/REDUCTASE FAMILY (AFU_ORTHOLOGUE AFUA_5G02870)"/>
    <property type="match status" value="1"/>
</dbReference>
<dbReference type="CDD" id="cd05233">
    <property type="entry name" value="SDR_c"/>
    <property type="match status" value="1"/>
</dbReference>
<dbReference type="GO" id="GO:0016491">
    <property type="term" value="F:oxidoreductase activity"/>
    <property type="evidence" value="ECO:0007669"/>
    <property type="project" value="UniProtKB-KW"/>
</dbReference>
<dbReference type="AlphaFoldDB" id="A0A381SD31"/>
<dbReference type="NCBIfam" id="NF005893">
    <property type="entry name" value="PRK07856.1"/>
    <property type="match status" value="1"/>
</dbReference>
<dbReference type="PRINTS" id="PR00081">
    <property type="entry name" value="GDHRDH"/>
</dbReference>
<dbReference type="PANTHER" id="PTHR43639:SF1">
    <property type="entry name" value="SHORT-CHAIN DEHYDROGENASE_REDUCTASE FAMILY PROTEIN"/>
    <property type="match status" value="1"/>
</dbReference>
<dbReference type="PRINTS" id="PR00080">
    <property type="entry name" value="SDRFAMILY"/>
</dbReference>
<dbReference type="EMBL" id="UINC01002900">
    <property type="protein sequence ID" value="SVA01399.1"/>
    <property type="molecule type" value="Genomic_DNA"/>
</dbReference>
<evidence type="ECO:0000256" key="2">
    <source>
        <dbReference type="ARBA" id="ARBA00023002"/>
    </source>
</evidence>
<name>A0A381SD31_9ZZZZ</name>
<dbReference type="Pfam" id="PF13561">
    <property type="entry name" value="adh_short_C2"/>
    <property type="match status" value="1"/>
</dbReference>